<name>A0A7H0LD36_9SPHN</name>
<dbReference type="KEGG" id="spap:H3Z74_12170"/>
<evidence type="ECO:0000313" key="2">
    <source>
        <dbReference type="EMBL" id="QNQ07589.1"/>
    </source>
</evidence>
<dbReference type="Proteomes" id="UP000516148">
    <property type="component" value="Chromosome"/>
</dbReference>
<accession>A0A7H0LD36</accession>
<dbReference type="AlphaFoldDB" id="A0A7H0LD36"/>
<feature type="transmembrane region" description="Helical" evidence="1">
    <location>
        <begin position="80"/>
        <end position="99"/>
    </location>
</feature>
<evidence type="ECO:0000256" key="1">
    <source>
        <dbReference type="SAM" id="Phobius"/>
    </source>
</evidence>
<keyword evidence="1" id="KW-0472">Membrane</keyword>
<reference evidence="2 3" key="1">
    <citation type="submission" date="2020-09" db="EMBL/GenBank/DDBJ databases">
        <title>Sphingomonas sp., a new species isolated from pork steak.</title>
        <authorList>
            <person name="Heidler von Heilborn D."/>
        </authorList>
    </citation>
    <scope>NUCLEOTIDE SEQUENCE [LARGE SCALE GENOMIC DNA]</scope>
    <source>
        <strain evidence="3">S8-3T</strain>
    </source>
</reference>
<dbReference type="RefSeq" id="WP_187759938.1">
    <property type="nucleotide sequence ID" value="NZ_CP061038.1"/>
</dbReference>
<protein>
    <submittedName>
        <fullName evidence="2">Uncharacterized protein</fullName>
    </submittedName>
</protein>
<keyword evidence="1" id="KW-0812">Transmembrane</keyword>
<organism evidence="2 3">
    <name type="scientific">Sphingomonas alpina</name>
    <dbReference type="NCBI Taxonomy" id="653931"/>
    <lineage>
        <taxon>Bacteria</taxon>
        <taxon>Pseudomonadati</taxon>
        <taxon>Pseudomonadota</taxon>
        <taxon>Alphaproteobacteria</taxon>
        <taxon>Sphingomonadales</taxon>
        <taxon>Sphingomonadaceae</taxon>
        <taxon>Sphingomonas</taxon>
    </lineage>
</organism>
<proteinExistence type="predicted"/>
<gene>
    <name evidence="2" type="ORF">H3Z74_12170</name>
</gene>
<keyword evidence="1" id="KW-1133">Transmembrane helix</keyword>
<dbReference type="EMBL" id="CP061038">
    <property type="protein sequence ID" value="QNQ07589.1"/>
    <property type="molecule type" value="Genomic_DNA"/>
</dbReference>
<evidence type="ECO:0000313" key="3">
    <source>
        <dbReference type="Proteomes" id="UP000516148"/>
    </source>
</evidence>
<sequence length="101" mass="11120">MIARDGSRVGVRVRGRTAEIFLARHAITPGDAIEHVPAERDRRAFERLLARGIVREVAPGRYWFNIPAALADADALSRRMVPIAIVLALAIAGIAMLFYRG</sequence>
<keyword evidence="3" id="KW-1185">Reference proteome</keyword>